<gene>
    <name evidence="4" type="ORF">VTK73DRAFT_8763</name>
</gene>
<protein>
    <recommendedName>
        <fullName evidence="6">Glutathione S-transferase</fullName>
    </recommendedName>
</protein>
<dbReference type="SFLD" id="SFLDS00019">
    <property type="entry name" value="Glutathione_Transferase_(cytos"/>
    <property type="match status" value="1"/>
</dbReference>
<dbReference type="SUPFAM" id="SSF52833">
    <property type="entry name" value="Thioredoxin-like"/>
    <property type="match status" value="1"/>
</dbReference>
<dbReference type="InterPro" id="IPR040079">
    <property type="entry name" value="Glutathione_S-Trfase"/>
</dbReference>
<evidence type="ECO:0000259" key="3">
    <source>
        <dbReference type="PROSITE" id="PS50405"/>
    </source>
</evidence>
<comment type="similarity">
    <text evidence="1">Belongs to the GST superfamily.</text>
</comment>
<proteinExistence type="inferred from homology"/>
<evidence type="ECO:0000256" key="1">
    <source>
        <dbReference type="ARBA" id="ARBA00007409"/>
    </source>
</evidence>
<dbReference type="Gene3D" id="1.20.1050.10">
    <property type="match status" value="1"/>
</dbReference>
<accession>A0ABR3W698</accession>
<dbReference type="Pfam" id="PF13409">
    <property type="entry name" value="GST_N_2"/>
    <property type="match status" value="1"/>
</dbReference>
<dbReference type="PANTHER" id="PTHR44051:SF8">
    <property type="entry name" value="GLUTATHIONE S-TRANSFERASE GSTA"/>
    <property type="match status" value="1"/>
</dbReference>
<dbReference type="EMBL" id="JAZHXJ010000667">
    <property type="protein sequence ID" value="KAL1854367.1"/>
    <property type="molecule type" value="Genomic_DNA"/>
</dbReference>
<organism evidence="4 5">
    <name type="scientific">Phialemonium thermophilum</name>
    <dbReference type="NCBI Taxonomy" id="223376"/>
    <lineage>
        <taxon>Eukaryota</taxon>
        <taxon>Fungi</taxon>
        <taxon>Dikarya</taxon>
        <taxon>Ascomycota</taxon>
        <taxon>Pezizomycotina</taxon>
        <taxon>Sordariomycetes</taxon>
        <taxon>Sordariomycetidae</taxon>
        <taxon>Cephalothecales</taxon>
        <taxon>Cephalothecaceae</taxon>
        <taxon>Phialemonium</taxon>
    </lineage>
</organism>
<name>A0ABR3W698_9PEZI</name>
<dbReference type="InterPro" id="IPR004046">
    <property type="entry name" value="GST_C"/>
</dbReference>
<dbReference type="CDD" id="cd03057">
    <property type="entry name" value="GST_N_Beta"/>
    <property type="match status" value="1"/>
</dbReference>
<dbReference type="NCBIfam" id="NF007831">
    <property type="entry name" value="PRK10542.1"/>
    <property type="match status" value="1"/>
</dbReference>
<feature type="domain" description="GST C-terminal" evidence="3">
    <location>
        <begin position="87"/>
        <end position="200"/>
    </location>
</feature>
<dbReference type="SFLD" id="SFLDG00358">
    <property type="entry name" value="Main_(cytGST)"/>
    <property type="match status" value="1"/>
</dbReference>
<evidence type="ECO:0008006" key="6">
    <source>
        <dbReference type="Google" id="ProtNLM"/>
    </source>
</evidence>
<dbReference type="PROSITE" id="PS50404">
    <property type="entry name" value="GST_NTER"/>
    <property type="match status" value="1"/>
</dbReference>
<dbReference type="Gene3D" id="3.40.30.10">
    <property type="entry name" value="Glutaredoxin"/>
    <property type="match status" value="1"/>
</dbReference>
<reference evidence="4 5" key="1">
    <citation type="journal article" date="2024" name="Commun. Biol.">
        <title>Comparative genomic analysis of thermophilic fungi reveals convergent evolutionary adaptations and gene losses.</title>
        <authorList>
            <person name="Steindorff A.S."/>
            <person name="Aguilar-Pontes M.V."/>
            <person name="Robinson A.J."/>
            <person name="Andreopoulos B."/>
            <person name="LaButti K."/>
            <person name="Kuo A."/>
            <person name="Mondo S."/>
            <person name="Riley R."/>
            <person name="Otillar R."/>
            <person name="Haridas S."/>
            <person name="Lipzen A."/>
            <person name="Grimwood J."/>
            <person name="Schmutz J."/>
            <person name="Clum A."/>
            <person name="Reid I.D."/>
            <person name="Moisan M.C."/>
            <person name="Butler G."/>
            <person name="Nguyen T.T.M."/>
            <person name="Dewar K."/>
            <person name="Conant G."/>
            <person name="Drula E."/>
            <person name="Henrissat B."/>
            <person name="Hansel C."/>
            <person name="Singer S."/>
            <person name="Hutchinson M.I."/>
            <person name="de Vries R.P."/>
            <person name="Natvig D.O."/>
            <person name="Powell A.J."/>
            <person name="Tsang A."/>
            <person name="Grigoriev I.V."/>
        </authorList>
    </citation>
    <scope>NUCLEOTIDE SEQUENCE [LARGE SCALE GENOMIC DNA]</scope>
    <source>
        <strain evidence="4 5">ATCC 24622</strain>
    </source>
</reference>
<dbReference type="Proteomes" id="UP001586593">
    <property type="component" value="Unassembled WGS sequence"/>
</dbReference>
<dbReference type="InterPro" id="IPR010987">
    <property type="entry name" value="Glutathione-S-Trfase_C-like"/>
</dbReference>
<feature type="domain" description="GST N-terminal" evidence="2">
    <location>
        <begin position="1"/>
        <end position="81"/>
    </location>
</feature>
<evidence type="ECO:0000313" key="4">
    <source>
        <dbReference type="EMBL" id="KAL1854367.1"/>
    </source>
</evidence>
<dbReference type="CDD" id="cd03188">
    <property type="entry name" value="GST_C_Beta"/>
    <property type="match status" value="1"/>
</dbReference>
<sequence>MKVYYTPHTCSLATLIALHELGLPYDKVKVDLHTRRTADGADFYSINPKGYVAALQLDNGDLITEAPAILTYLADLKPDAKLAPPQGTTERLRLQEWLSFLSSEIHATLTFLFYPNFPEDAKEVLKAKAAKRLDFVESRLSSHDYLLDSGFTVADGLLFTLLGWLPGFHMDVQKWPGIAAFVKRVEARPSVAAAAKAEQD</sequence>
<dbReference type="InterPro" id="IPR036282">
    <property type="entry name" value="Glutathione-S-Trfase_C_sf"/>
</dbReference>
<dbReference type="InterPro" id="IPR004045">
    <property type="entry name" value="Glutathione_S-Trfase_N"/>
</dbReference>
<evidence type="ECO:0000259" key="2">
    <source>
        <dbReference type="PROSITE" id="PS50404"/>
    </source>
</evidence>
<dbReference type="PANTHER" id="PTHR44051">
    <property type="entry name" value="GLUTATHIONE S-TRANSFERASE-RELATED"/>
    <property type="match status" value="1"/>
</dbReference>
<evidence type="ECO:0000313" key="5">
    <source>
        <dbReference type="Proteomes" id="UP001586593"/>
    </source>
</evidence>
<dbReference type="PROSITE" id="PS50405">
    <property type="entry name" value="GST_CTER"/>
    <property type="match status" value="1"/>
</dbReference>
<dbReference type="SUPFAM" id="SSF47616">
    <property type="entry name" value="GST C-terminal domain-like"/>
    <property type="match status" value="1"/>
</dbReference>
<keyword evidence="5" id="KW-1185">Reference proteome</keyword>
<dbReference type="SFLD" id="SFLDG01150">
    <property type="entry name" value="Main.1:_Beta-like"/>
    <property type="match status" value="1"/>
</dbReference>
<comment type="caution">
    <text evidence="4">The sequence shown here is derived from an EMBL/GenBank/DDBJ whole genome shotgun (WGS) entry which is preliminary data.</text>
</comment>
<dbReference type="Pfam" id="PF00043">
    <property type="entry name" value="GST_C"/>
    <property type="match status" value="1"/>
</dbReference>
<dbReference type="InterPro" id="IPR036249">
    <property type="entry name" value="Thioredoxin-like_sf"/>
</dbReference>